<dbReference type="HOGENOM" id="CLU_3232363_0_0_11"/>
<dbReference type="EMBL" id="ACLJ02000003">
    <property type="protein sequence ID" value="EFK53572.1"/>
    <property type="molecule type" value="Genomic_DNA"/>
</dbReference>
<organism evidence="1 2">
    <name type="scientific">Corynebacterium genitalium ATCC 33030</name>
    <dbReference type="NCBI Taxonomy" id="585529"/>
    <lineage>
        <taxon>Bacteria</taxon>
        <taxon>Bacillati</taxon>
        <taxon>Actinomycetota</taxon>
        <taxon>Actinomycetes</taxon>
        <taxon>Mycobacteriales</taxon>
        <taxon>Corynebacteriaceae</taxon>
        <taxon>Corynebacterium</taxon>
    </lineage>
</organism>
<name>D7WEJ5_9CORY</name>
<dbReference type="AlphaFoldDB" id="D7WEJ5"/>
<gene>
    <name evidence="1" type="ORF">HMPREF0291_11229</name>
</gene>
<accession>D7WEJ5</accession>
<reference evidence="1" key="1">
    <citation type="submission" date="2010-06" db="EMBL/GenBank/DDBJ databases">
        <authorList>
            <person name="Muzny D."/>
            <person name="Qin X."/>
            <person name="Buhay C."/>
            <person name="Dugan-Rocha S."/>
            <person name="Ding Y."/>
            <person name="Chen G."/>
            <person name="Hawes A."/>
            <person name="Holder M."/>
            <person name="Jhangiani S."/>
            <person name="Johnson A."/>
            <person name="Khan Z."/>
            <person name="Li Z."/>
            <person name="Liu W."/>
            <person name="Liu X."/>
            <person name="Perez L."/>
            <person name="Shen H."/>
            <person name="Wang Q."/>
            <person name="Watt J."/>
            <person name="Xi L."/>
            <person name="Xin Y."/>
            <person name="Zhou J."/>
            <person name="Deng J."/>
            <person name="Jiang H."/>
            <person name="Liu Y."/>
            <person name="Qu J."/>
            <person name="Song X.-Z."/>
            <person name="Zhang L."/>
            <person name="Villasana D."/>
            <person name="Johnson A."/>
            <person name="Liu J."/>
            <person name="Liyanage D."/>
            <person name="Lorensuhewa L."/>
            <person name="Robinson T."/>
            <person name="Song A."/>
            <person name="Song B.-B."/>
            <person name="Dinh H."/>
            <person name="Thornton R."/>
            <person name="Coyle M."/>
            <person name="Francisco L."/>
            <person name="Jackson L."/>
            <person name="Javaid M."/>
            <person name="Korchina V."/>
            <person name="Kovar C."/>
            <person name="Mata R."/>
            <person name="Mathew T."/>
            <person name="Ngo R."/>
            <person name="Nguyen L."/>
            <person name="Nguyen N."/>
            <person name="Okwuonu G."/>
            <person name="Ongeri F."/>
            <person name="Pham C."/>
            <person name="Simmons D."/>
            <person name="Wilczek-Boney K."/>
            <person name="Hale W."/>
            <person name="Jakkamsetti A."/>
            <person name="Pham P."/>
            <person name="Ruth R."/>
            <person name="San Lucas F."/>
            <person name="Warren J."/>
            <person name="Zhang J."/>
            <person name="Zhao Z."/>
            <person name="Zhou C."/>
            <person name="Zhu D."/>
            <person name="Lee S."/>
            <person name="Bess C."/>
            <person name="Blankenburg K."/>
            <person name="Forbes L."/>
            <person name="Fu Q."/>
            <person name="Gubbala S."/>
            <person name="Hirani K."/>
            <person name="Jayaseelan J.C."/>
            <person name="Lara F."/>
            <person name="Munidasa M."/>
            <person name="Palculict T."/>
            <person name="Patil S."/>
            <person name="Pu L.-L."/>
            <person name="Saada N."/>
            <person name="Tang L."/>
            <person name="Weissenberger G."/>
            <person name="Zhu Y."/>
            <person name="Hemphill L."/>
            <person name="Shang Y."/>
            <person name="Youmans B."/>
            <person name="Ayvaz T."/>
            <person name="Ross M."/>
            <person name="Santibanez J."/>
            <person name="Aqrawi P."/>
            <person name="Gross S."/>
            <person name="Joshi V."/>
            <person name="Fowler G."/>
            <person name="Nazareth L."/>
            <person name="Reid J."/>
            <person name="Worley K."/>
            <person name="Petrosino J."/>
            <person name="Highlander S."/>
            <person name="Gibbs R."/>
        </authorList>
    </citation>
    <scope>NUCLEOTIDE SEQUENCE [LARGE SCALE GENOMIC DNA]</scope>
    <source>
        <strain evidence="1">ATCC 33030</strain>
    </source>
</reference>
<evidence type="ECO:0000313" key="1">
    <source>
        <dbReference type="EMBL" id="EFK53572.1"/>
    </source>
</evidence>
<proteinExistence type="predicted"/>
<keyword evidence="2" id="KW-1185">Reference proteome</keyword>
<sequence length="45" mass="4959">MFGRFSTGKRSGEVAIPGFVVAVVTRISIPLLNPKVTLFTPEFFM</sequence>
<dbReference type="Proteomes" id="UP000004208">
    <property type="component" value="Unassembled WGS sequence"/>
</dbReference>
<dbReference type="STRING" id="585529.HMPREF0291_11229"/>
<comment type="caution">
    <text evidence="1">The sequence shown here is derived from an EMBL/GenBank/DDBJ whole genome shotgun (WGS) entry which is preliminary data.</text>
</comment>
<protein>
    <submittedName>
        <fullName evidence="1">Uncharacterized protein</fullName>
    </submittedName>
</protein>
<evidence type="ECO:0000313" key="2">
    <source>
        <dbReference type="Proteomes" id="UP000004208"/>
    </source>
</evidence>